<evidence type="ECO:0000313" key="3">
    <source>
        <dbReference type="Proteomes" id="UP000076603"/>
    </source>
</evidence>
<dbReference type="Proteomes" id="UP000076603">
    <property type="component" value="Unassembled WGS sequence"/>
</dbReference>
<accession>A0A162S4R9</accession>
<dbReference type="AlphaFoldDB" id="A0A162S4R9"/>
<feature type="region of interest" description="Disordered" evidence="1">
    <location>
        <begin position="34"/>
        <end position="86"/>
    </location>
</feature>
<evidence type="ECO:0000313" key="2">
    <source>
        <dbReference type="EMBL" id="KZL90770.1"/>
    </source>
</evidence>
<dbReference type="OrthoDB" id="2068061at2"/>
<proteinExistence type="predicted"/>
<name>A0A162S4R9_9CLOT</name>
<organism evidence="2 3">
    <name type="scientific">Clostridium magnum DSM 2767</name>
    <dbReference type="NCBI Taxonomy" id="1121326"/>
    <lineage>
        <taxon>Bacteria</taxon>
        <taxon>Bacillati</taxon>
        <taxon>Bacillota</taxon>
        <taxon>Clostridia</taxon>
        <taxon>Eubacteriales</taxon>
        <taxon>Clostridiaceae</taxon>
        <taxon>Clostridium</taxon>
    </lineage>
</organism>
<comment type="caution">
    <text evidence="2">The sequence shown here is derived from an EMBL/GenBank/DDBJ whole genome shotgun (WGS) entry which is preliminary data.</text>
</comment>
<dbReference type="STRING" id="1121326.CLMAG_36810"/>
<feature type="compositionally biased region" description="Polar residues" evidence="1">
    <location>
        <begin position="74"/>
        <end position="84"/>
    </location>
</feature>
<protein>
    <recommendedName>
        <fullName evidence="4">IgA FC receptor</fullName>
    </recommendedName>
</protein>
<dbReference type="EMBL" id="LWAE01000004">
    <property type="protein sequence ID" value="KZL90770.1"/>
    <property type="molecule type" value="Genomic_DNA"/>
</dbReference>
<keyword evidence="3" id="KW-1185">Reference proteome</keyword>
<gene>
    <name evidence="2" type="ORF">CLMAG_36810</name>
</gene>
<sequence>MYYCNYFRSEDPEEFDALDDMVEEESTDIPYYCPYYRQFSPPPPPFGQPGRPPFAQPGGPQGSGAPSGPPPSITPSKQSATFQSGPGVMAVEPQTIRRCVFRFVYIWPRRGRGFWAWLTFVGRRSVSGYRWNGRRWVYFGMDLRQIDSFTCY</sequence>
<dbReference type="RefSeq" id="WP_066625520.1">
    <property type="nucleotide sequence ID" value="NZ_FQXL01000013.1"/>
</dbReference>
<feature type="compositionally biased region" description="Pro residues" evidence="1">
    <location>
        <begin position="40"/>
        <end position="55"/>
    </location>
</feature>
<dbReference type="PATRIC" id="fig|1121326.3.peg.3723"/>
<evidence type="ECO:0008006" key="4">
    <source>
        <dbReference type="Google" id="ProtNLM"/>
    </source>
</evidence>
<evidence type="ECO:0000256" key="1">
    <source>
        <dbReference type="SAM" id="MobiDB-lite"/>
    </source>
</evidence>
<reference evidence="2 3" key="1">
    <citation type="submission" date="2016-04" db="EMBL/GenBank/DDBJ databases">
        <title>Genome sequence of Clostridium magnum DSM 2767.</title>
        <authorList>
            <person name="Poehlein A."/>
            <person name="Uhlig R."/>
            <person name="Fischer R."/>
            <person name="Bahl H."/>
            <person name="Daniel R."/>
        </authorList>
    </citation>
    <scope>NUCLEOTIDE SEQUENCE [LARGE SCALE GENOMIC DNA]</scope>
    <source>
        <strain evidence="2 3">DSM 2767</strain>
    </source>
</reference>